<evidence type="ECO:0000256" key="2">
    <source>
        <dbReference type="ARBA" id="ARBA00022840"/>
    </source>
</evidence>
<dbReference type="PANTHER" id="PTHR11933">
    <property type="entry name" value="TRNA 5-METHYLAMINOMETHYL-2-THIOURIDYLATE -METHYLTRANSFERASE"/>
    <property type="match status" value="1"/>
</dbReference>
<gene>
    <name evidence="5" type="ORF">HP555_05380</name>
</gene>
<reference evidence="5 6" key="1">
    <citation type="submission" date="2020-05" db="EMBL/GenBank/DDBJ databases">
        <title>Complete genome of Desulfobulbus oligotrophicus.</title>
        <authorList>
            <person name="Podar M."/>
        </authorList>
    </citation>
    <scope>NUCLEOTIDE SEQUENCE [LARGE SCALE GENOMIC DNA]</scope>
    <source>
        <strain evidence="5 6">Prop6</strain>
    </source>
</reference>
<sequence>MNKRVALGLFSGGLDSILACRLVAAQGIRVIGLQFVTPFFNEELPARQKEYAGEVYSRYGLEVQLVDMSSDYMHLLDKPVYGFGKHFNPCIDCKIMMLSKARELLPRYGASFLVSGEVIGQRPMSQRRDALRVIERDAGCDGLLLRPLCAQLLPPTRPEIEGIVDRNQLYAFSGRGRKQQRQLAEQLGVTDYPAPAGGCMLTDPNLARRFRQYYSGVFPCGEQRSAEDIRLLTFGRQFKLDKDVWFILGRDERENNRLASLRGIDDWLVSMTSRPGPLGLVRHAQSMLARSAAEREMIPRLAGLVVRFGKKGCDGRESAEVVFDKGDEQELGIFSPVTEEEVNSWRV</sequence>
<dbReference type="InterPro" id="IPR014729">
    <property type="entry name" value="Rossmann-like_a/b/a_fold"/>
</dbReference>
<evidence type="ECO:0000256" key="1">
    <source>
        <dbReference type="ARBA" id="ARBA00022741"/>
    </source>
</evidence>
<dbReference type="EMBL" id="CP054140">
    <property type="protein sequence ID" value="QQG65337.1"/>
    <property type="molecule type" value="Genomic_DNA"/>
</dbReference>
<accession>A0A7T5VCE9</accession>
<keyword evidence="6" id="KW-1185">Reference proteome</keyword>
<dbReference type="Pfam" id="PF02568">
    <property type="entry name" value="ThiI"/>
    <property type="match status" value="1"/>
</dbReference>
<evidence type="ECO:0000313" key="5">
    <source>
        <dbReference type="EMBL" id="QQG65337.1"/>
    </source>
</evidence>
<dbReference type="KEGG" id="dog:HP555_05380"/>
<keyword evidence="2" id="KW-0067">ATP-binding</keyword>
<dbReference type="SUPFAM" id="SSF52402">
    <property type="entry name" value="Adenine nucleotide alpha hydrolases-like"/>
    <property type="match status" value="1"/>
</dbReference>
<dbReference type="Gene3D" id="3.40.50.620">
    <property type="entry name" value="HUPs"/>
    <property type="match status" value="1"/>
</dbReference>
<organism evidence="5 6">
    <name type="scientific">Desulfobulbus oligotrophicus</name>
    <dbReference type="NCBI Taxonomy" id="1909699"/>
    <lineage>
        <taxon>Bacteria</taxon>
        <taxon>Pseudomonadati</taxon>
        <taxon>Thermodesulfobacteriota</taxon>
        <taxon>Desulfobulbia</taxon>
        <taxon>Desulfobulbales</taxon>
        <taxon>Desulfobulbaceae</taxon>
        <taxon>Desulfobulbus</taxon>
    </lineage>
</organism>
<dbReference type="InterPro" id="IPR020536">
    <property type="entry name" value="ThiI_AANH"/>
</dbReference>
<protein>
    <submittedName>
        <fullName evidence="5">Thiamine biosynthesis protein</fullName>
    </submittedName>
</protein>
<proteinExistence type="predicted"/>
<dbReference type="GO" id="GO:0004810">
    <property type="term" value="F:CCA tRNA nucleotidyltransferase activity"/>
    <property type="evidence" value="ECO:0007669"/>
    <property type="project" value="InterPro"/>
</dbReference>
<evidence type="ECO:0000313" key="6">
    <source>
        <dbReference type="Proteomes" id="UP000596092"/>
    </source>
</evidence>
<evidence type="ECO:0000259" key="3">
    <source>
        <dbReference type="Pfam" id="PF02568"/>
    </source>
</evidence>
<dbReference type="RefSeq" id="WP_199264159.1">
    <property type="nucleotide sequence ID" value="NZ_CP054140.1"/>
</dbReference>
<dbReference type="GO" id="GO:0005524">
    <property type="term" value="F:ATP binding"/>
    <property type="evidence" value="ECO:0007669"/>
    <property type="project" value="UniProtKB-KW"/>
</dbReference>
<dbReference type="PANTHER" id="PTHR11933:SF6">
    <property type="entry name" value="THIL AANH DOMAIN-CONTAINING PROTEIN"/>
    <property type="match status" value="1"/>
</dbReference>
<evidence type="ECO:0000259" key="4">
    <source>
        <dbReference type="Pfam" id="PF18297"/>
    </source>
</evidence>
<dbReference type="Proteomes" id="UP000596092">
    <property type="component" value="Chromosome"/>
</dbReference>
<dbReference type="AlphaFoldDB" id="A0A7T5VCE9"/>
<name>A0A7T5VCE9_9BACT</name>
<keyword evidence="1" id="KW-0547">Nucleotide-binding</keyword>
<dbReference type="InterPro" id="IPR059101">
    <property type="entry name" value="NFACT-R_2"/>
</dbReference>
<feature type="domain" description="Thil AANH" evidence="3">
    <location>
        <begin position="6"/>
        <end position="149"/>
    </location>
</feature>
<dbReference type="Pfam" id="PF18297">
    <property type="entry name" value="NFACT-R_2"/>
    <property type="match status" value="1"/>
</dbReference>
<feature type="domain" description="NFACT protein RNA binding" evidence="4">
    <location>
        <begin position="235"/>
        <end position="346"/>
    </location>
</feature>